<accession>A0A3Q7EX92</accession>
<protein>
    <submittedName>
        <fullName evidence="1">Uncharacterized protein</fullName>
    </submittedName>
</protein>
<dbReference type="PaxDb" id="4081-Solyc02g033090.1.1"/>
<evidence type="ECO:0000313" key="2">
    <source>
        <dbReference type="Proteomes" id="UP000004994"/>
    </source>
</evidence>
<organism evidence="1">
    <name type="scientific">Solanum lycopersicum</name>
    <name type="common">Tomato</name>
    <name type="synonym">Lycopersicon esculentum</name>
    <dbReference type="NCBI Taxonomy" id="4081"/>
    <lineage>
        <taxon>Eukaryota</taxon>
        <taxon>Viridiplantae</taxon>
        <taxon>Streptophyta</taxon>
        <taxon>Embryophyta</taxon>
        <taxon>Tracheophyta</taxon>
        <taxon>Spermatophyta</taxon>
        <taxon>Magnoliopsida</taxon>
        <taxon>eudicotyledons</taxon>
        <taxon>Gunneridae</taxon>
        <taxon>Pentapetalae</taxon>
        <taxon>asterids</taxon>
        <taxon>lamiids</taxon>
        <taxon>Solanales</taxon>
        <taxon>Solanaceae</taxon>
        <taxon>Solanoideae</taxon>
        <taxon>Solaneae</taxon>
        <taxon>Solanum</taxon>
        <taxon>Solanum subgen. Lycopersicon</taxon>
    </lineage>
</organism>
<dbReference type="InParanoid" id="A0A3Q7EX92"/>
<dbReference type="AlphaFoldDB" id="A0A3Q7EX92"/>
<keyword evidence="2" id="KW-1185">Reference proteome</keyword>
<name>A0A3Q7EX92_SOLLC</name>
<sequence length="54" mass="5890">MPTWLGPLLKKAFFGTCSVHGELQKSELNSIISHVIQIYAGIASLQTNTTIMIS</sequence>
<reference evidence="1" key="1">
    <citation type="journal article" date="2012" name="Nature">
        <title>The tomato genome sequence provides insights into fleshy fruit evolution.</title>
        <authorList>
            <consortium name="Tomato Genome Consortium"/>
        </authorList>
    </citation>
    <scope>NUCLEOTIDE SEQUENCE [LARGE SCALE GENOMIC DNA]</scope>
    <source>
        <strain evidence="1">cv. Heinz 1706</strain>
    </source>
</reference>
<reference evidence="1" key="2">
    <citation type="submission" date="2019-01" db="UniProtKB">
        <authorList>
            <consortium name="EnsemblPlants"/>
        </authorList>
    </citation>
    <scope>IDENTIFICATION</scope>
    <source>
        <strain evidence="1">cv. Heinz 1706</strain>
    </source>
</reference>
<dbReference type="Gramene" id="Solyc02g033090.1.1">
    <property type="protein sequence ID" value="Solyc02g033090.1.1.1"/>
    <property type="gene ID" value="Solyc02g033090.1"/>
</dbReference>
<dbReference type="Proteomes" id="UP000004994">
    <property type="component" value="Chromosome 2"/>
</dbReference>
<dbReference type="EnsemblPlants" id="Solyc02g033090.1.1">
    <property type="protein sequence ID" value="Solyc02g033090.1.1.1"/>
    <property type="gene ID" value="Solyc02g033090.1"/>
</dbReference>
<evidence type="ECO:0000313" key="1">
    <source>
        <dbReference type="EnsemblPlants" id="Solyc02g033090.1.1.1"/>
    </source>
</evidence>
<proteinExistence type="predicted"/>